<dbReference type="InterPro" id="IPR008962">
    <property type="entry name" value="PapD-like_sf"/>
</dbReference>
<name>A0A564M2B3_9ENTR</name>
<dbReference type="InterPro" id="IPR013783">
    <property type="entry name" value="Ig-like_fold"/>
</dbReference>
<dbReference type="PRINTS" id="PR00969">
    <property type="entry name" value="CHAPERONPILI"/>
</dbReference>
<keyword evidence="3" id="KW-1029">Fimbrium biogenesis</keyword>
<dbReference type="InterPro" id="IPR016147">
    <property type="entry name" value="Pili_assmbl_chaperone_N"/>
</dbReference>
<gene>
    <name evidence="10" type="primary">yraI_1</name>
    <name evidence="10" type="ORF">SB6408_01466</name>
</gene>
<dbReference type="SUPFAM" id="SSF49354">
    <property type="entry name" value="PapD-like"/>
    <property type="match status" value="1"/>
</dbReference>
<dbReference type="GO" id="GO:0030288">
    <property type="term" value="C:outer membrane-bounded periplasmic space"/>
    <property type="evidence" value="ECO:0007669"/>
    <property type="project" value="InterPro"/>
</dbReference>
<feature type="transmembrane region" description="Helical" evidence="7">
    <location>
        <begin position="12"/>
        <end position="33"/>
    </location>
</feature>
<dbReference type="Gene3D" id="2.60.40.10">
    <property type="entry name" value="Immunoglobulins"/>
    <property type="match status" value="2"/>
</dbReference>
<accession>A0A564M2B3</accession>
<evidence type="ECO:0000256" key="2">
    <source>
        <dbReference type="ARBA" id="ARBA00007399"/>
    </source>
</evidence>
<keyword evidence="7" id="KW-0812">Transmembrane</keyword>
<keyword evidence="7" id="KW-0472">Membrane</keyword>
<dbReference type="GO" id="GO:0071555">
    <property type="term" value="P:cell wall organization"/>
    <property type="evidence" value="ECO:0007669"/>
    <property type="project" value="InterPro"/>
</dbReference>
<evidence type="ECO:0000256" key="5">
    <source>
        <dbReference type="ARBA" id="ARBA00022764"/>
    </source>
</evidence>
<evidence type="ECO:0000259" key="9">
    <source>
        <dbReference type="Pfam" id="PF02753"/>
    </source>
</evidence>
<dbReference type="InterPro" id="IPR001829">
    <property type="entry name" value="Pili_assmbl_chaperone_bac"/>
</dbReference>
<dbReference type="PANTHER" id="PTHR30251:SF2">
    <property type="entry name" value="FIMBRIAL CHAPERONE YADV-RELATED"/>
    <property type="match status" value="1"/>
</dbReference>
<dbReference type="AlphaFoldDB" id="A0A564M2B3"/>
<feature type="transmembrane region" description="Helical" evidence="7">
    <location>
        <begin position="45"/>
        <end position="70"/>
    </location>
</feature>
<evidence type="ECO:0000256" key="6">
    <source>
        <dbReference type="ARBA" id="ARBA00023186"/>
    </source>
</evidence>
<evidence type="ECO:0000313" key="10">
    <source>
        <dbReference type="EMBL" id="VUS87907.1"/>
    </source>
</evidence>
<dbReference type="Proteomes" id="UP000318370">
    <property type="component" value="Unassembled WGS sequence"/>
</dbReference>
<reference evidence="10 11" key="1">
    <citation type="submission" date="2019-07" db="EMBL/GenBank/DDBJ databases">
        <authorList>
            <person name="Brisse S."/>
            <person name="Rodrigues C."/>
            <person name="Thorpe H."/>
        </authorList>
    </citation>
    <scope>NUCLEOTIDE SEQUENCE [LARGE SCALE GENOMIC DNA]</scope>
    <source>
        <strain evidence="10">SB6408</strain>
    </source>
</reference>
<evidence type="ECO:0000256" key="7">
    <source>
        <dbReference type="SAM" id="Phobius"/>
    </source>
</evidence>
<comment type="subcellular location">
    <subcellularLocation>
        <location evidence="1">Periplasm</location>
    </subcellularLocation>
</comment>
<keyword evidence="4" id="KW-0732">Signal</keyword>
<dbReference type="EMBL" id="CABGHF010000023">
    <property type="protein sequence ID" value="VUS87907.1"/>
    <property type="molecule type" value="Genomic_DNA"/>
</dbReference>
<dbReference type="Pfam" id="PF00345">
    <property type="entry name" value="PapD_N"/>
    <property type="match status" value="1"/>
</dbReference>
<feature type="domain" description="Pili assembly chaperone C-terminal" evidence="9">
    <location>
        <begin position="201"/>
        <end position="254"/>
    </location>
</feature>
<feature type="domain" description="Pili assembly chaperone N-terminal" evidence="8">
    <location>
        <begin position="60"/>
        <end position="178"/>
    </location>
</feature>
<dbReference type="InterPro" id="IPR050643">
    <property type="entry name" value="Periplasmic_pilus_chap"/>
</dbReference>
<evidence type="ECO:0000256" key="3">
    <source>
        <dbReference type="ARBA" id="ARBA00022558"/>
    </source>
</evidence>
<dbReference type="PANTHER" id="PTHR30251">
    <property type="entry name" value="PILUS ASSEMBLY CHAPERONE"/>
    <property type="match status" value="1"/>
</dbReference>
<evidence type="ECO:0000313" key="11">
    <source>
        <dbReference type="Proteomes" id="UP000318370"/>
    </source>
</evidence>
<evidence type="ECO:0000259" key="8">
    <source>
        <dbReference type="Pfam" id="PF00345"/>
    </source>
</evidence>
<proteinExistence type="inferred from homology"/>
<comment type="similarity">
    <text evidence="2">Belongs to the periplasmic pilus chaperone family.</text>
</comment>
<protein>
    <submittedName>
        <fullName evidence="10">Putative fimbrial chaperone YraI</fullName>
    </submittedName>
</protein>
<keyword evidence="6" id="KW-0143">Chaperone</keyword>
<dbReference type="InterPro" id="IPR036316">
    <property type="entry name" value="Pili_assmbl_chap_C_dom_sf"/>
</dbReference>
<evidence type="ECO:0000256" key="1">
    <source>
        <dbReference type="ARBA" id="ARBA00004418"/>
    </source>
</evidence>
<sequence>MRSIASGKQGATQFLLDLIAVCYPSQVFIPALYYFLMVVIMKRTIAAITLLLLSTAAQAGIVMGGTRVVYLEGKREAALSVTNADTHAPYLVQSWVENYEENNKSRVPFIVTPPLFRLDPEQQNVLRINYIGGTLPTDRESIFWLNVKSIAPTQKDETNKLQVNIKSKFKIFYRPNGLSGDAADAWRKLTFKLEGSRLIAQNPTPYFVSFFTITVGGKTITEPGMIGPLTHKEWSVNSSGVVKWRAINDFGGITDYAQQ</sequence>
<keyword evidence="7" id="KW-1133">Transmembrane helix</keyword>
<dbReference type="SUPFAM" id="SSF49584">
    <property type="entry name" value="Periplasmic chaperone C-domain"/>
    <property type="match status" value="1"/>
</dbReference>
<keyword evidence="5" id="KW-0574">Periplasm</keyword>
<dbReference type="FunFam" id="2.60.40.10:FF:000458">
    <property type="entry name" value="Molecular chaperone FimC"/>
    <property type="match status" value="1"/>
</dbReference>
<dbReference type="Pfam" id="PF02753">
    <property type="entry name" value="PapD_C"/>
    <property type="match status" value="1"/>
</dbReference>
<organism evidence="10 11">
    <name type="scientific">Klebsiella spallanzanii</name>
    <dbReference type="NCBI Taxonomy" id="2587528"/>
    <lineage>
        <taxon>Bacteria</taxon>
        <taxon>Pseudomonadati</taxon>
        <taxon>Pseudomonadota</taxon>
        <taxon>Gammaproteobacteria</taxon>
        <taxon>Enterobacterales</taxon>
        <taxon>Enterobacteriaceae</taxon>
        <taxon>Klebsiella/Raoultella group</taxon>
        <taxon>Klebsiella</taxon>
    </lineage>
</organism>
<dbReference type="InterPro" id="IPR016148">
    <property type="entry name" value="Pili_assmbl_chaperone_C"/>
</dbReference>
<evidence type="ECO:0000256" key="4">
    <source>
        <dbReference type="ARBA" id="ARBA00022729"/>
    </source>
</evidence>